<gene>
    <name evidence="3" type="primary">LOC109548132</name>
</gene>
<reference evidence="3" key="1">
    <citation type="submission" date="2025-08" db="UniProtKB">
        <authorList>
            <consortium name="RefSeq"/>
        </authorList>
    </citation>
    <scope>IDENTIFICATION</scope>
    <source>
        <tissue evidence="3">Spleen</tissue>
    </source>
</reference>
<proteinExistence type="predicted"/>
<sequence length="208" mass="21632">MHAAVAVPGDAEAFQDLEEASVSSRSAAPWCPALPARPRTRSRCCSRSCCRRRLASLCSSSSRFRAVSCCAALTPADRLSLLGDSGHAVFEALGASAPSLRPPRAPGSPMEPPSSCSAGPGLPPGPRSECGSLSRPGCPGRAAGRSRCSEPPPAICLLLRLACQQQTPSSSSSQPRTTSEEPAHHLPQNRQGRPRSRKGLVSSLLSPS</sequence>
<evidence type="ECO:0000256" key="1">
    <source>
        <dbReference type="SAM" id="MobiDB-lite"/>
    </source>
</evidence>
<feature type="compositionally biased region" description="Pro residues" evidence="1">
    <location>
        <begin position="100"/>
        <end position="112"/>
    </location>
</feature>
<feature type="region of interest" description="Disordered" evidence="1">
    <location>
        <begin position="98"/>
        <end position="148"/>
    </location>
</feature>
<keyword evidence="2" id="KW-1185">Reference proteome</keyword>
<protein>
    <submittedName>
        <fullName evidence="3">Zinc finger CCCH domain-containing protein 18-like</fullName>
    </submittedName>
</protein>
<dbReference type="Proteomes" id="UP000245320">
    <property type="component" value="Chromosome 9"/>
</dbReference>
<dbReference type="InParanoid" id="A0A6J3RXW6"/>
<name>A0A6J3RXW6_TURTR</name>
<evidence type="ECO:0000313" key="3">
    <source>
        <dbReference type="RefSeq" id="XP_033719139.1"/>
    </source>
</evidence>
<dbReference type="RefSeq" id="XP_033719139.1">
    <property type="nucleotide sequence ID" value="XM_033863248.1"/>
</dbReference>
<feature type="region of interest" description="Disordered" evidence="1">
    <location>
        <begin position="166"/>
        <end position="208"/>
    </location>
</feature>
<feature type="compositionally biased region" description="Low complexity" evidence="1">
    <location>
        <begin position="166"/>
        <end position="177"/>
    </location>
</feature>
<organism evidence="2 3">
    <name type="scientific">Tursiops truncatus</name>
    <name type="common">Atlantic bottle-nosed dolphin</name>
    <name type="synonym">Delphinus truncatus</name>
    <dbReference type="NCBI Taxonomy" id="9739"/>
    <lineage>
        <taxon>Eukaryota</taxon>
        <taxon>Metazoa</taxon>
        <taxon>Chordata</taxon>
        <taxon>Craniata</taxon>
        <taxon>Vertebrata</taxon>
        <taxon>Euteleostomi</taxon>
        <taxon>Mammalia</taxon>
        <taxon>Eutheria</taxon>
        <taxon>Laurasiatheria</taxon>
        <taxon>Artiodactyla</taxon>
        <taxon>Whippomorpha</taxon>
        <taxon>Cetacea</taxon>
        <taxon>Odontoceti</taxon>
        <taxon>Delphinidae</taxon>
        <taxon>Tursiops</taxon>
    </lineage>
</organism>
<dbReference type="AlphaFoldDB" id="A0A6J3RXW6"/>
<evidence type="ECO:0000313" key="2">
    <source>
        <dbReference type="Proteomes" id="UP000245320"/>
    </source>
</evidence>
<accession>A0A6J3RXW6</accession>